<dbReference type="Proteomes" id="UP001368500">
    <property type="component" value="Unassembled WGS sequence"/>
</dbReference>
<feature type="domain" description="DUF4394" evidence="2">
    <location>
        <begin position="89"/>
        <end position="324"/>
    </location>
</feature>
<evidence type="ECO:0000313" key="3">
    <source>
        <dbReference type="EMBL" id="MEK8027130.1"/>
    </source>
</evidence>
<evidence type="ECO:0000313" key="4">
    <source>
        <dbReference type="Proteomes" id="UP001368500"/>
    </source>
</evidence>
<evidence type="ECO:0000259" key="2">
    <source>
        <dbReference type="Pfam" id="PF14339"/>
    </source>
</evidence>
<feature type="compositionally biased region" description="Low complexity" evidence="1">
    <location>
        <begin position="30"/>
        <end position="39"/>
    </location>
</feature>
<dbReference type="EMBL" id="JBBUTF010000012">
    <property type="protein sequence ID" value="MEK8027130.1"/>
    <property type="molecule type" value="Genomic_DNA"/>
</dbReference>
<evidence type="ECO:0000256" key="1">
    <source>
        <dbReference type="SAM" id="MobiDB-lite"/>
    </source>
</evidence>
<name>A0ABU9BB46_9BURK</name>
<protein>
    <submittedName>
        <fullName evidence="3">DUF4394 domain-containing protein</fullName>
    </submittedName>
</protein>
<dbReference type="InterPro" id="IPR025507">
    <property type="entry name" value="DUF4394"/>
</dbReference>
<feature type="region of interest" description="Disordered" evidence="1">
    <location>
        <begin position="1"/>
        <end position="39"/>
    </location>
</feature>
<dbReference type="Pfam" id="PF14339">
    <property type="entry name" value="DUF4394"/>
    <property type="match status" value="1"/>
</dbReference>
<dbReference type="InterPro" id="IPR011047">
    <property type="entry name" value="Quinoprotein_ADH-like_sf"/>
</dbReference>
<proteinExistence type="predicted"/>
<reference evidence="3 4" key="1">
    <citation type="submission" date="2024-04" db="EMBL/GenBank/DDBJ databases">
        <title>Novel species of the genus Ideonella isolated from streams.</title>
        <authorList>
            <person name="Lu H."/>
        </authorList>
    </citation>
    <scope>NUCLEOTIDE SEQUENCE [LARGE SCALE GENOMIC DNA]</scope>
    <source>
        <strain evidence="3 4">BYS139W</strain>
    </source>
</reference>
<accession>A0ABU9BB46</accession>
<keyword evidence="4" id="KW-1185">Reference proteome</keyword>
<dbReference type="SUPFAM" id="SSF50998">
    <property type="entry name" value="Quinoprotein alcohol dehydrogenase-like"/>
    <property type="match status" value="1"/>
</dbReference>
<dbReference type="RefSeq" id="WP_341374904.1">
    <property type="nucleotide sequence ID" value="NZ_JBBUTF010000012.1"/>
</dbReference>
<organism evidence="3 4">
    <name type="scientific">Pseudaquabacterium rugosum</name>
    <dbReference type="NCBI Taxonomy" id="2984194"/>
    <lineage>
        <taxon>Bacteria</taxon>
        <taxon>Pseudomonadati</taxon>
        <taxon>Pseudomonadota</taxon>
        <taxon>Betaproteobacteria</taxon>
        <taxon>Burkholderiales</taxon>
        <taxon>Sphaerotilaceae</taxon>
        <taxon>Pseudaquabacterium</taxon>
    </lineage>
</organism>
<comment type="caution">
    <text evidence="3">The sequence shown here is derived from an EMBL/GenBank/DDBJ whole genome shotgun (WGS) entry which is preliminary data.</text>
</comment>
<sequence length="327" mass="34110">MPLLPADPPSSSLTRRPAALRQAPDTTDSPRAARMARQPAAPLTLARTVAKVMALVTAALVAGCASRPAEPPPQARRETLWVVTDAAELLRVQAGRPQQVLQRTPLRGLAGGERLVGIDFRVARGLLYALGSGGRLYTLDTASGQLTPVGAGAPVALDGQHFGVDFNPVADRLRVVSDRGQNLRLHPDTGALAATDPPLSWQASAGTGLPAPRVAGAAYTYNTRQTTLTTNYAIDLDAGWLLTQGSVEGLQPAISPNTGQLMRVGALGTGALEDASFDIADTDNAALAALRRQGRTRLYGIDLASGQTTLLGTLAEGRALWGLAIEP</sequence>
<gene>
    <name evidence="3" type="ORF">AACH11_14270</name>
</gene>